<dbReference type="Pfam" id="PF24864">
    <property type="entry name" value="DUF7730"/>
    <property type="match status" value="1"/>
</dbReference>
<reference evidence="3" key="1">
    <citation type="submission" date="2021-12" db="EMBL/GenBank/DDBJ databases">
        <authorList>
            <person name="Zaccaron A."/>
            <person name="Stergiopoulos I."/>
        </authorList>
    </citation>
    <scope>NUCLEOTIDE SEQUENCE</scope>
    <source>
        <strain evidence="3">Race5_Kim</strain>
    </source>
</reference>
<name>A0A9Q8UVH5_PASFU</name>
<dbReference type="PANTHER" id="PTHR42085">
    <property type="entry name" value="F-BOX DOMAIN-CONTAINING PROTEIN"/>
    <property type="match status" value="1"/>
</dbReference>
<dbReference type="EMBL" id="CP090173">
    <property type="protein sequence ID" value="UJO23905.1"/>
    <property type="molecule type" value="Genomic_DNA"/>
</dbReference>
<evidence type="ECO:0000256" key="1">
    <source>
        <dbReference type="SAM" id="MobiDB-lite"/>
    </source>
</evidence>
<organism evidence="3 4">
    <name type="scientific">Passalora fulva</name>
    <name type="common">Tomato leaf mold</name>
    <name type="synonym">Cladosporium fulvum</name>
    <dbReference type="NCBI Taxonomy" id="5499"/>
    <lineage>
        <taxon>Eukaryota</taxon>
        <taxon>Fungi</taxon>
        <taxon>Dikarya</taxon>
        <taxon>Ascomycota</taxon>
        <taxon>Pezizomycotina</taxon>
        <taxon>Dothideomycetes</taxon>
        <taxon>Dothideomycetidae</taxon>
        <taxon>Mycosphaerellales</taxon>
        <taxon>Mycosphaerellaceae</taxon>
        <taxon>Fulvia</taxon>
    </lineage>
</organism>
<sequence length="266" mass="30342">MPPTRRLRSKRYLLDNTDTFAGGSPEPEELVESAIEEEPPTRCLRSKNSLLAHTSKFATETRDPASRFLDLPAELRNRIYSLLLEDENPLQLGYEDKQRKHLTLKSSKKTPKAHLHPEILLTCHQINSEATPILYGNNTFSFNHGSTLDVPSILSHFPSSIKYIRHISLYITSLVGLERTCEILGAAKDLKSFEISGQRGGGVVALAENGRDAVGGRTVGVEEVVRIEKWKSVGDESHREFVEAMRENIRRLMEWRRERREWYDAF</sequence>
<dbReference type="InterPro" id="IPR056632">
    <property type="entry name" value="DUF7730"/>
</dbReference>
<gene>
    <name evidence="3" type="ORF">CLAFUR5_12567</name>
</gene>
<feature type="region of interest" description="Disordered" evidence="1">
    <location>
        <begin position="1"/>
        <end position="28"/>
    </location>
</feature>
<keyword evidence="4" id="KW-1185">Reference proteome</keyword>
<dbReference type="Proteomes" id="UP000756132">
    <property type="component" value="Chromosome 11"/>
</dbReference>
<evidence type="ECO:0000313" key="4">
    <source>
        <dbReference type="Proteomes" id="UP000756132"/>
    </source>
</evidence>
<evidence type="ECO:0000259" key="2">
    <source>
        <dbReference type="Pfam" id="PF24864"/>
    </source>
</evidence>
<dbReference type="OrthoDB" id="3637109at2759"/>
<dbReference type="GeneID" id="71992445"/>
<accession>A0A9Q8UVH5</accession>
<proteinExistence type="predicted"/>
<dbReference type="KEGG" id="ffu:CLAFUR5_12567"/>
<feature type="domain" description="DUF7730" evidence="2">
    <location>
        <begin position="63"/>
        <end position="169"/>
    </location>
</feature>
<reference evidence="3" key="2">
    <citation type="journal article" date="2022" name="Microb. Genom.">
        <title>A chromosome-scale genome assembly of the tomato pathogen Cladosporium fulvum reveals a compartmentalized genome architecture and the presence of a dispensable chromosome.</title>
        <authorList>
            <person name="Zaccaron A.Z."/>
            <person name="Chen L.H."/>
            <person name="Samaras A."/>
            <person name="Stergiopoulos I."/>
        </authorList>
    </citation>
    <scope>NUCLEOTIDE SEQUENCE</scope>
    <source>
        <strain evidence="3">Race5_Kim</strain>
    </source>
</reference>
<evidence type="ECO:0000313" key="3">
    <source>
        <dbReference type="EMBL" id="UJO23905.1"/>
    </source>
</evidence>
<dbReference type="AlphaFoldDB" id="A0A9Q8UVH5"/>
<dbReference type="RefSeq" id="XP_047768271.1">
    <property type="nucleotide sequence ID" value="XM_047911715.1"/>
</dbReference>
<dbReference type="InterPro" id="IPR038883">
    <property type="entry name" value="AN11006-like"/>
</dbReference>
<dbReference type="PANTHER" id="PTHR42085:SF8">
    <property type="entry name" value="F-BOX DOMAIN-CONTAINING PROTEIN"/>
    <property type="match status" value="1"/>
</dbReference>
<protein>
    <recommendedName>
        <fullName evidence="2">DUF7730 domain-containing protein</fullName>
    </recommendedName>
</protein>
<feature type="compositionally biased region" description="Basic residues" evidence="1">
    <location>
        <begin position="1"/>
        <end position="11"/>
    </location>
</feature>